<dbReference type="Gene3D" id="3.40.190.290">
    <property type="match status" value="1"/>
</dbReference>
<keyword evidence="2" id="KW-0805">Transcription regulation</keyword>
<dbReference type="FunFam" id="3.40.190.290:FF:000001">
    <property type="entry name" value="Transcriptional regulator, LysR family"/>
    <property type="match status" value="1"/>
</dbReference>
<dbReference type="GO" id="GO:0006351">
    <property type="term" value="P:DNA-templated transcription"/>
    <property type="evidence" value="ECO:0007669"/>
    <property type="project" value="TreeGrafter"/>
</dbReference>
<dbReference type="Proteomes" id="UP000233597">
    <property type="component" value="Unassembled WGS sequence"/>
</dbReference>
<dbReference type="AlphaFoldDB" id="A0A2N3KYM1"/>
<sequence>MSSDSDLGFFVLLARKGNLSAAALELNLSPPAVSKRLAKLEDRLGVRLMNRTTRRISLTSEGEAYFQSAIKIMREIEDLEQRVATARENPKGLLRVNATFGFGREYLAPVISEFSHLYPEVEVQLVLSDAPINLVEEGFDIGIWFGGLPNSRLRARKLQDNRRFLCAAPSYLARHGTPRTLADLNEHNCIILRQDNASYDLWRLQRGQYSETVRVHGTLSSNDGEIALKWVLDGHGIMLRSEWDIVRHVDANRLRLVLPQYAQVDADIYAVYPERHNVSAKVRIFIDYLHRELQAARSDEKGDLS</sequence>
<dbReference type="PANTHER" id="PTHR30537:SF5">
    <property type="entry name" value="HTH-TYPE TRANSCRIPTIONAL ACTIVATOR TTDR-RELATED"/>
    <property type="match status" value="1"/>
</dbReference>
<comment type="similarity">
    <text evidence="1">Belongs to the LysR transcriptional regulatory family.</text>
</comment>
<organism evidence="6 7">
    <name type="scientific">Thalassospira marina</name>
    <dbReference type="NCBI Taxonomy" id="2048283"/>
    <lineage>
        <taxon>Bacteria</taxon>
        <taxon>Pseudomonadati</taxon>
        <taxon>Pseudomonadota</taxon>
        <taxon>Alphaproteobacteria</taxon>
        <taxon>Rhodospirillales</taxon>
        <taxon>Thalassospiraceae</taxon>
        <taxon>Thalassospira</taxon>
    </lineage>
</organism>
<evidence type="ECO:0000313" key="6">
    <source>
        <dbReference type="EMBL" id="PKR55665.1"/>
    </source>
</evidence>
<keyword evidence="4" id="KW-0804">Transcription</keyword>
<dbReference type="InterPro" id="IPR058163">
    <property type="entry name" value="LysR-type_TF_proteobact-type"/>
</dbReference>
<accession>A0A2N3KYM1</accession>
<dbReference type="InterPro" id="IPR036390">
    <property type="entry name" value="WH_DNA-bd_sf"/>
</dbReference>
<dbReference type="PRINTS" id="PR00039">
    <property type="entry name" value="HTHLYSR"/>
</dbReference>
<evidence type="ECO:0000256" key="3">
    <source>
        <dbReference type="ARBA" id="ARBA00023125"/>
    </source>
</evidence>
<dbReference type="PANTHER" id="PTHR30537">
    <property type="entry name" value="HTH-TYPE TRANSCRIPTIONAL REGULATOR"/>
    <property type="match status" value="1"/>
</dbReference>
<dbReference type="GO" id="GO:0043565">
    <property type="term" value="F:sequence-specific DNA binding"/>
    <property type="evidence" value="ECO:0007669"/>
    <property type="project" value="TreeGrafter"/>
</dbReference>
<reference evidence="6 7" key="1">
    <citation type="submission" date="2017-09" db="EMBL/GenBank/DDBJ databases">
        <title>Biodiversity and function of Thalassospira species in the particle-attached aromatic-hydrocarbon-degrading consortia from the surface seawater of the South China Sea.</title>
        <authorList>
            <person name="Dong C."/>
            <person name="Liu R."/>
            <person name="Shao Z."/>
        </authorList>
    </citation>
    <scope>NUCLEOTIDE SEQUENCE [LARGE SCALE GENOMIC DNA]</scope>
    <source>
        <strain evidence="6 7">CSC1P2</strain>
    </source>
</reference>
<dbReference type="EMBL" id="NWTK01000001">
    <property type="protein sequence ID" value="PKR55665.1"/>
    <property type="molecule type" value="Genomic_DNA"/>
</dbReference>
<dbReference type="Pfam" id="PF03466">
    <property type="entry name" value="LysR_substrate"/>
    <property type="match status" value="1"/>
</dbReference>
<proteinExistence type="inferred from homology"/>
<comment type="caution">
    <text evidence="6">The sequence shown here is derived from an EMBL/GenBank/DDBJ whole genome shotgun (WGS) entry which is preliminary data.</text>
</comment>
<name>A0A2N3KYM1_9PROT</name>
<dbReference type="SUPFAM" id="SSF46785">
    <property type="entry name" value="Winged helix' DNA-binding domain"/>
    <property type="match status" value="1"/>
</dbReference>
<dbReference type="Gene3D" id="1.10.10.10">
    <property type="entry name" value="Winged helix-like DNA-binding domain superfamily/Winged helix DNA-binding domain"/>
    <property type="match status" value="1"/>
</dbReference>
<dbReference type="RefSeq" id="WP_101263659.1">
    <property type="nucleotide sequence ID" value="NZ_NWTK01000001.1"/>
</dbReference>
<dbReference type="GO" id="GO:0003700">
    <property type="term" value="F:DNA-binding transcription factor activity"/>
    <property type="evidence" value="ECO:0007669"/>
    <property type="project" value="InterPro"/>
</dbReference>
<dbReference type="Pfam" id="PF00126">
    <property type="entry name" value="HTH_1"/>
    <property type="match status" value="1"/>
</dbReference>
<evidence type="ECO:0000256" key="2">
    <source>
        <dbReference type="ARBA" id="ARBA00023015"/>
    </source>
</evidence>
<keyword evidence="3" id="KW-0238">DNA-binding</keyword>
<dbReference type="InterPro" id="IPR005119">
    <property type="entry name" value="LysR_subst-bd"/>
</dbReference>
<gene>
    <name evidence="6" type="ORF">COO20_00085</name>
</gene>
<dbReference type="SUPFAM" id="SSF53850">
    <property type="entry name" value="Periplasmic binding protein-like II"/>
    <property type="match status" value="1"/>
</dbReference>
<dbReference type="PROSITE" id="PS50931">
    <property type="entry name" value="HTH_LYSR"/>
    <property type="match status" value="1"/>
</dbReference>
<evidence type="ECO:0000259" key="5">
    <source>
        <dbReference type="PROSITE" id="PS50931"/>
    </source>
</evidence>
<dbReference type="InterPro" id="IPR000847">
    <property type="entry name" value="LysR_HTH_N"/>
</dbReference>
<evidence type="ECO:0000256" key="1">
    <source>
        <dbReference type="ARBA" id="ARBA00009437"/>
    </source>
</evidence>
<protein>
    <submittedName>
        <fullName evidence="6">LysR family transcriptional regulator</fullName>
    </submittedName>
</protein>
<evidence type="ECO:0000313" key="7">
    <source>
        <dbReference type="Proteomes" id="UP000233597"/>
    </source>
</evidence>
<feature type="domain" description="HTH lysR-type" evidence="5">
    <location>
        <begin position="10"/>
        <end position="59"/>
    </location>
</feature>
<dbReference type="FunFam" id="1.10.10.10:FF:000001">
    <property type="entry name" value="LysR family transcriptional regulator"/>
    <property type="match status" value="1"/>
</dbReference>
<dbReference type="InterPro" id="IPR036388">
    <property type="entry name" value="WH-like_DNA-bd_sf"/>
</dbReference>
<evidence type="ECO:0000256" key="4">
    <source>
        <dbReference type="ARBA" id="ARBA00023163"/>
    </source>
</evidence>
<dbReference type="OrthoDB" id="9812435at2"/>
<dbReference type="CDD" id="cd08479">
    <property type="entry name" value="PBP2_CrgA_like_9"/>
    <property type="match status" value="1"/>
</dbReference>